<dbReference type="Pfam" id="PF03466">
    <property type="entry name" value="LysR_substrate"/>
    <property type="match status" value="1"/>
</dbReference>
<dbReference type="Gene3D" id="3.40.190.290">
    <property type="match status" value="1"/>
</dbReference>
<dbReference type="EMBL" id="CP019938">
    <property type="protein sequence ID" value="ARO15861.1"/>
    <property type="molecule type" value="Genomic_DNA"/>
</dbReference>
<dbReference type="PANTHER" id="PTHR30537:SF5">
    <property type="entry name" value="HTH-TYPE TRANSCRIPTIONAL ACTIVATOR TTDR-RELATED"/>
    <property type="match status" value="1"/>
</dbReference>
<dbReference type="Proteomes" id="UP000242447">
    <property type="component" value="Plasmid unnamed1"/>
</dbReference>
<evidence type="ECO:0000313" key="3">
    <source>
        <dbReference type="EMBL" id="ARO15861.1"/>
    </source>
</evidence>
<evidence type="ECO:0000259" key="2">
    <source>
        <dbReference type="Pfam" id="PF03466"/>
    </source>
</evidence>
<name>A0A1W6P394_9RHOB</name>
<dbReference type="SUPFAM" id="SSF53850">
    <property type="entry name" value="Periplasmic binding protein-like II"/>
    <property type="match status" value="1"/>
</dbReference>
<feature type="domain" description="LysR substrate-binding" evidence="2">
    <location>
        <begin position="3"/>
        <end position="92"/>
    </location>
</feature>
<evidence type="ECO:0000313" key="4">
    <source>
        <dbReference type="Proteomes" id="UP000242447"/>
    </source>
</evidence>
<reference evidence="3 4" key="1">
    <citation type="submission" date="2017-02" db="EMBL/GenBank/DDBJ databases">
        <title>Ketogulonicigenium robustum SPU B003 Genome sequencing and assembly.</title>
        <authorList>
            <person name="Li Y."/>
            <person name="Liu L."/>
            <person name="Wang C."/>
            <person name="Zhang M."/>
            <person name="Zhang T."/>
            <person name="Zhang Y."/>
        </authorList>
    </citation>
    <scope>NUCLEOTIDE SEQUENCE [LARGE SCALE GENOMIC DNA]</scope>
    <source>
        <strain evidence="3 4">SPU_B003</strain>
        <plasmid evidence="3 4">unnamed1</plasmid>
    </source>
</reference>
<gene>
    <name evidence="3" type="ORF">BVG79_p1000059</name>
</gene>
<geneLocation type="plasmid" evidence="3">
    <name>unnamed1</name>
</geneLocation>
<comment type="similarity">
    <text evidence="1">Belongs to the LysR transcriptional regulatory family.</text>
</comment>
<protein>
    <submittedName>
        <fullName evidence="3">Transcriptional regulator, LysR family protein</fullName>
    </submittedName>
</protein>
<dbReference type="AlphaFoldDB" id="A0A1W6P394"/>
<sequence>MVDLKEHDCISDTNCGNGVRWSMTRGDNTGAGAILQNSAKVAAEMADKGLGIALCPHFAVAKKLRTGALVALFPDFDGRKQAFNIVYLGGEPFPRHCRAD</sequence>
<dbReference type="InterPro" id="IPR005119">
    <property type="entry name" value="LysR_subst-bd"/>
</dbReference>
<proteinExistence type="inferred from homology"/>
<evidence type="ECO:0000256" key="1">
    <source>
        <dbReference type="ARBA" id="ARBA00009437"/>
    </source>
</evidence>
<dbReference type="PANTHER" id="PTHR30537">
    <property type="entry name" value="HTH-TYPE TRANSCRIPTIONAL REGULATOR"/>
    <property type="match status" value="1"/>
</dbReference>
<accession>A0A1W6P394</accession>
<keyword evidence="3" id="KW-0614">Plasmid</keyword>
<keyword evidence="4" id="KW-1185">Reference proteome</keyword>
<dbReference type="InterPro" id="IPR058163">
    <property type="entry name" value="LysR-type_TF_proteobact-type"/>
</dbReference>
<dbReference type="KEGG" id="kro:BVG79_p1000059"/>
<organism evidence="3 4">
    <name type="scientific">Ketogulonicigenium robustum</name>
    <dbReference type="NCBI Taxonomy" id="92947"/>
    <lineage>
        <taxon>Bacteria</taxon>
        <taxon>Pseudomonadati</taxon>
        <taxon>Pseudomonadota</taxon>
        <taxon>Alphaproteobacteria</taxon>
        <taxon>Rhodobacterales</taxon>
        <taxon>Roseobacteraceae</taxon>
        <taxon>Ketogulonicigenium</taxon>
    </lineage>
</organism>
<dbReference type="RefSeq" id="WP_418268955.1">
    <property type="nucleotide sequence ID" value="NZ_CP019938.1"/>
</dbReference>